<dbReference type="Proteomes" id="UP000675554">
    <property type="component" value="Unassembled WGS sequence"/>
</dbReference>
<dbReference type="PANTHER" id="PTHR43767">
    <property type="entry name" value="LONG-CHAIN-FATTY-ACID--COA LIGASE"/>
    <property type="match status" value="1"/>
</dbReference>
<dbReference type="InterPro" id="IPR000873">
    <property type="entry name" value="AMP-dep_synth/lig_dom"/>
</dbReference>
<dbReference type="InterPro" id="IPR020845">
    <property type="entry name" value="AMP-binding_CS"/>
</dbReference>
<dbReference type="Gene3D" id="3.40.50.12780">
    <property type="entry name" value="N-terminal domain of ligase-like"/>
    <property type="match status" value="1"/>
</dbReference>
<keyword evidence="4" id="KW-1185">Reference proteome</keyword>
<dbReference type="EMBL" id="JAGSMN010000659">
    <property type="protein sequence ID" value="MBR7676417.1"/>
    <property type="molecule type" value="Genomic_DNA"/>
</dbReference>
<dbReference type="Pfam" id="PF00501">
    <property type="entry name" value="AMP-binding"/>
    <property type="match status" value="1"/>
</dbReference>
<feature type="domain" description="AMP-binding enzyme C-terminal" evidence="2">
    <location>
        <begin position="489"/>
        <end position="565"/>
    </location>
</feature>
<feature type="domain" description="AMP-dependent synthetase/ligase" evidence="1">
    <location>
        <begin position="44"/>
        <end position="439"/>
    </location>
</feature>
<dbReference type="InterPro" id="IPR050237">
    <property type="entry name" value="ATP-dep_AMP-bd_enzyme"/>
</dbReference>
<organism evidence="3 4">
    <name type="scientific">Streptomyces daliensis</name>
    <dbReference type="NCBI Taxonomy" id="299421"/>
    <lineage>
        <taxon>Bacteria</taxon>
        <taxon>Bacillati</taxon>
        <taxon>Actinomycetota</taxon>
        <taxon>Actinomycetes</taxon>
        <taxon>Kitasatosporales</taxon>
        <taxon>Streptomycetaceae</taxon>
        <taxon>Streptomyces</taxon>
    </lineage>
</organism>
<proteinExistence type="predicted"/>
<dbReference type="GO" id="GO:0016878">
    <property type="term" value="F:acid-thiol ligase activity"/>
    <property type="evidence" value="ECO:0007669"/>
    <property type="project" value="UniProtKB-ARBA"/>
</dbReference>
<comment type="caution">
    <text evidence="3">The sequence shown here is derived from an EMBL/GenBank/DDBJ whole genome shotgun (WGS) entry which is preliminary data.</text>
</comment>
<accession>A0A8T4J2J6</accession>
<dbReference type="CDD" id="cd05936">
    <property type="entry name" value="FC-FACS_FadD_like"/>
    <property type="match status" value="1"/>
</dbReference>
<protein>
    <submittedName>
        <fullName evidence="3">AMP-binding protein</fullName>
    </submittedName>
</protein>
<dbReference type="PANTHER" id="PTHR43767:SF1">
    <property type="entry name" value="NONRIBOSOMAL PEPTIDE SYNTHASE PES1 (EUROFUNG)-RELATED"/>
    <property type="match status" value="1"/>
</dbReference>
<gene>
    <name evidence="3" type="ORF">KDA82_26100</name>
</gene>
<reference evidence="3" key="1">
    <citation type="submission" date="2021-04" db="EMBL/GenBank/DDBJ databases">
        <title>Sequencing of actinobacteria type strains.</title>
        <authorList>
            <person name="Nguyen G.-S."/>
            <person name="Wentzel A."/>
        </authorList>
    </citation>
    <scope>NUCLEOTIDE SEQUENCE</scope>
    <source>
        <strain evidence="3">DSM 42095</strain>
    </source>
</reference>
<sequence length="577" mass="62524">MRTRTRTGPPAPERERPWHRFYAPGVPRDVAVPDEPLTALLDGSAARLPRRTALVFFGRRTRYRALRGAVDRCAAGLQGLGVRHGDRVALVLPNCPQFVVAFYGTLRIGAVAVPVNPLYTRSELRHQLADSGAVAAVVHDGAFPAVDAVRSGTALRHVVTASLFRELPWWLRLLLRLPLARARETRARVDPGLPEVGEGEARAMTYGELLSSHPARKAPYPPVRPGSTAVLQYTGGTTGTPKGAMLSHRNLVANAYQLRSWYPAARDGRETGISVLPLFHIYGLTLGLNVGLLAGARLVLLPLFDAGLLLRAARRWKPTMMPGVPPLYDQLLARSPEELEALGTLRSCLSGAMRLPPETVDRFRAATGCDLVEGYGLTEAAPVVLANPLNANARPGTVGVPLPGTEVRVVDEGDATRVLGYGEAGELVVRGPQVFGGYWRDPEDTARVLRDGWLLTGDIAVMSPDGYVTVIDRKRDVINASGFSVFPSEVEDVLMAHPAVAEAAVVAAPDPYRGETVKACVVVREGRSLTATALRAHAARHLTAYKVPRIVEFRTTPLPRNLLGKVLRRELRDSAEE</sequence>
<evidence type="ECO:0000259" key="2">
    <source>
        <dbReference type="Pfam" id="PF13193"/>
    </source>
</evidence>
<dbReference type="InterPro" id="IPR042099">
    <property type="entry name" value="ANL_N_sf"/>
</dbReference>
<evidence type="ECO:0000313" key="3">
    <source>
        <dbReference type="EMBL" id="MBR7676417.1"/>
    </source>
</evidence>
<dbReference type="InterPro" id="IPR045851">
    <property type="entry name" value="AMP-bd_C_sf"/>
</dbReference>
<dbReference type="InterPro" id="IPR025110">
    <property type="entry name" value="AMP-bd_C"/>
</dbReference>
<dbReference type="AlphaFoldDB" id="A0A8T4J2J6"/>
<name>A0A8T4J2J6_9ACTN</name>
<dbReference type="SUPFAM" id="SSF56801">
    <property type="entry name" value="Acetyl-CoA synthetase-like"/>
    <property type="match status" value="1"/>
</dbReference>
<evidence type="ECO:0000313" key="4">
    <source>
        <dbReference type="Proteomes" id="UP000675554"/>
    </source>
</evidence>
<dbReference type="Gene3D" id="3.30.300.30">
    <property type="match status" value="1"/>
</dbReference>
<dbReference type="PROSITE" id="PS00455">
    <property type="entry name" value="AMP_BINDING"/>
    <property type="match status" value="1"/>
</dbReference>
<dbReference type="Pfam" id="PF13193">
    <property type="entry name" value="AMP-binding_C"/>
    <property type="match status" value="1"/>
</dbReference>
<evidence type="ECO:0000259" key="1">
    <source>
        <dbReference type="Pfam" id="PF00501"/>
    </source>
</evidence>